<protein>
    <recommendedName>
        <fullName evidence="9">Imidazole glycerol phosphate synthase subunit HisF</fullName>
        <ecNumber evidence="9">4.3.2.10</ecNumber>
    </recommendedName>
    <alternativeName>
        <fullName evidence="9">IGP synthase cyclase subunit</fullName>
    </alternativeName>
    <alternativeName>
        <fullName evidence="9">IGP synthase subunit HisF</fullName>
    </alternativeName>
    <alternativeName>
        <fullName evidence="9">ImGP synthase subunit HisF</fullName>
        <shortName evidence="9">IGPS subunit HisF</shortName>
    </alternativeName>
</protein>
<organism evidence="11 12">
    <name type="scientific">Candidatus Desulfovibrio kirbyi</name>
    <dbReference type="NCBI Taxonomy" id="2696086"/>
    <lineage>
        <taxon>Bacteria</taxon>
        <taxon>Pseudomonadati</taxon>
        <taxon>Thermodesulfobacteriota</taxon>
        <taxon>Desulfovibrionia</taxon>
        <taxon>Desulfovibrionales</taxon>
        <taxon>Desulfovibrionaceae</taxon>
        <taxon>Desulfovibrio</taxon>
    </lineage>
</organism>
<comment type="pathway">
    <text evidence="1 9">Amino-acid biosynthesis; L-histidine biosynthesis; L-histidine from 5-phospho-alpha-D-ribose 1-diphosphate: step 5/9.</text>
</comment>
<dbReference type="Pfam" id="PF00977">
    <property type="entry name" value="His_biosynth"/>
    <property type="match status" value="1"/>
</dbReference>
<dbReference type="CDD" id="cd04731">
    <property type="entry name" value="HisF"/>
    <property type="match status" value="1"/>
</dbReference>
<dbReference type="InterPro" id="IPR050064">
    <property type="entry name" value="IGPS_HisA/HisF"/>
</dbReference>
<keyword evidence="6 9" id="KW-0456">Lyase</keyword>
<accession>A0A6L2R3Y5</accession>
<dbReference type="InterPro" id="IPR013785">
    <property type="entry name" value="Aldolase_TIM"/>
</dbReference>
<name>A0A6L2R3Y5_9BACT</name>
<comment type="catalytic activity">
    <reaction evidence="8 9">
        <text>5-[(5-phospho-1-deoxy-D-ribulos-1-ylimino)methylamino]-1-(5-phospho-beta-D-ribosyl)imidazole-4-carboxamide + L-glutamine = D-erythro-1-(imidazol-4-yl)glycerol 3-phosphate + 5-amino-1-(5-phospho-beta-D-ribosyl)imidazole-4-carboxamide + L-glutamate + H(+)</text>
        <dbReference type="Rhea" id="RHEA:24793"/>
        <dbReference type="ChEBI" id="CHEBI:15378"/>
        <dbReference type="ChEBI" id="CHEBI:29985"/>
        <dbReference type="ChEBI" id="CHEBI:58278"/>
        <dbReference type="ChEBI" id="CHEBI:58359"/>
        <dbReference type="ChEBI" id="CHEBI:58475"/>
        <dbReference type="ChEBI" id="CHEBI:58525"/>
        <dbReference type="EC" id="4.3.2.10"/>
    </reaction>
</comment>
<keyword evidence="5 9" id="KW-0368">Histidine biosynthesis</keyword>
<evidence type="ECO:0000313" key="12">
    <source>
        <dbReference type="Proteomes" id="UP000505077"/>
    </source>
</evidence>
<dbReference type="GO" id="GO:0005737">
    <property type="term" value="C:cytoplasm"/>
    <property type="evidence" value="ECO:0007669"/>
    <property type="project" value="UniProtKB-SubCell"/>
</dbReference>
<dbReference type="EMBL" id="BLLL01000001">
    <property type="protein sequence ID" value="GFH62281.1"/>
    <property type="molecule type" value="Genomic_DNA"/>
</dbReference>
<dbReference type="HAMAP" id="MF_01013">
    <property type="entry name" value="HisF"/>
    <property type="match status" value="1"/>
</dbReference>
<feature type="active site" evidence="9">
    <location>
        <position position="11"/>
    </location>
</feature>
<evidence type="ECO:0000256" key="9">
    <source>
        <dbReference type="HAMAP-Rule" id="MF_01013"/>
    </source>
</evidence>
<dbReference type="InterPro" id="IPR011060">
    <property type="entry name" value="RibuloseP-bd_barrel"/>
</dbReference>
<evidence type="ECO:0000256" key="3">
    <source>
        <dbReference type="ARBA" id="ARBA00011152"/>
    </source>
</evidence>
<dbReference type="UniPathway" id="UPA00031">
    <property type="reaction ID" value="UER00010"/>
</dbReference>
<keyword evidence="4 9" id="KW-0028">Amino-acid biosynthesis</keyword>
<comment type="function">
    <text evidence="7 9">IGPS catalyzes the conversion of PRFAR and glutamine to IGP, AICAR and glutamate. The HisF subunit catalyzes the cyclization activity that produces IGP and AICAR from PRFAR using the ammonia provided by the HisH subunit.</text>
</comment>
<dbReference type="SUPFAM" id="SSF51366">
    <property type="entry name" value="Ribulose-phoshate binding barrel"/>
    <property type="match status" value="1"/>
</dbReference>
<dbReference type="Proteomes" id="UP000505077">
    <property type="component" value="Unassembled WGS sequence"/>
</dbReference>
<dbReference type="Gene3D" id="3.20.20.70">
    <property type="entry name" value="Aldolase class I"/>
    <property type="match status" value="1"/>
</dbReference>
<keyword evidence="9" id="KW-0963">Cytoplasm</keyword>
<feature type="active site" evidence="9">
    <location>
        <position position="130"/>
    </location>
</feature>
<comment type="subcellular location">
    <subcellularLocation>
        <location evidence="9">Cytoplasm</location>
    </subcellularLocation>
</comment>
<dbReference type="EC" id="4.3.2.10" evidence="9"/>
<sequence length="259" mass="27567">MLSKRVIPCLDVRAGRLTKGIQFVGNEDIGDPVERARRYYEEGADEIIFYDITASAESRGIFLDVVERVAEQIFIPFSVGGGIATVPQMREVLLAGAEKISVNSAAVCNPRIISEGADAFGSQAIVVGMDVLKVPVCEAIPSGYEIVIYGGRKRMGMDALAWAVRCQDLGAGELCVNSIDADGTKNGYELTLTRAVVNAVSLPVIASGGAGEPRHMYEAVSAGGASAALVASIVHYGAYSIRDCKAYMARCGAKVRRLW</sequence>
<evidence type="ECO:0000256" key="2">
    <source>
        <dbReference type="ARBA" id="ARBA00009667"/>
    </source>
</evidence>
<evidence type="ECO:0000256" key="8">
    <source>
        <dbReference type="ARBA" id="ARBA00047838"/>
    </source>
</evidence>
<reference evidence="11 12" key="1">
    <citation type="journal article" date="2020" name="ISME J.">
        <title>Parallel Reductive Genome Evolution in Desulfovibrio Ectosymbionts Independently Acquired by Trichonympha Protists in the Termite Gut.</title>
        <authorList>
            <person name="Takeuchi M."/>
            <person name="Kuwahara H."/>
            <person name="Murakami T."/>
            <person name="Takahashi K."/>
            <person name="Kajitani R."/>
            <person name="Toyoda A."/>
            <person name="Itoh T."/>
            <person name="Ohkuma M."/>
            <person name="Hongoh Y."/>
        </authorList>
    </citation>
    <scope>NUCLEOTIDE SEQUENCE [LARGE SCALE GENOMIC DNA]</scope>
    <source>
        <strain evidence="11">ZnDsv-02</strain>
    </source>
</reference>
<dbReference type="GO" id="GO:0000107">
    <property type="term" value="F:imidazoleglycerol-phosphate synthase activity"/>
    <property type="evidence" value="ECO:0007669"/>
    <property type="project" value="UniProtKB-UniRule"/>
</dbReference>
<evidence type="ECO:0000256" key="6">
    <source>
        <dbReference type="ARBA" id="ARBA00023239"/>
    </source>
</evidence>
<dbReference type="NCBIfam" id="TIGR00735">
    <property type="entry name" value="hisF"/>
    <property type="match status" value="1"/>
</dbReference>
<comment type="subunit">
    <text evidence="3 9">Heterodimer of HisH and HisF.</text>
</comment>
<evidence type="ECO:0000256" key="7">
    <source>
        <dbReference type="ARBA" id="ARBA00025475"/>
    </source>
</evidence>
<proteinExistence type="inferred from homology"/>
<evidence type="ECO:0000256" key="5">
    <source>
        <dbReference type="ARBA" id="ARBA00023102"/>
    </source>
</evidence>
<dbReference type="InterPro" id="IPR006062">
    <property type="entry name" value="His_biosynth"/>
</dbReference>
<evidence type="ECO:0000313" key="11">
    <source>
        <dbReference type="EMBL" id="GFH62281.1"/>
    </source>
</evidence>
<evidence type="ECO:0000256" key="1">
    <source>
        <dbReference type="ARBA" id="ARBA00005091"/>
    </source>
</evidence>
<gene>
    <name evidence="9 11" type="primary">hisF</name>
    <name evidence="11" type="ORF">ZNDK_0052</name>
</gene>
<dbReference type="GO" id="GO:0000105">
    <property type="term" value="P:L-histidine biosynthetic process"/>
    <property type="evidence" value="ECO:0007669"/>
    <property type="project" value="UniProtKB-UniRule"/>
</dbReference>
<dbReference type="GO" id="GO:0016829">
    <property type="term" value="F:lyase activity"/>
    <property type="evidence" value="ECO:0007669"/>
    <property type="project" value="UniProtKB-KW"/>
</dbReference>
<comment type="caution">
    <text evidence="11">The sequence shown here is derived from an EMBL/GenBank/DDBJ whole genome shotgun (WGS) entry which is preliminary data.</text>
</comment>
<comment type="similarity">
    <text evidence="2 9 10">Belongs to the HisA/HisF family.</text>
</comment>
<dbReference type="InterPro" id="IPR004651">
    <property type="entry name" value="HisF"/>
</dbReference>
<dbReference type="PANTHER" id="PTHR21235">
    <property type="entry name" value="IMIDAZOLE GLYCEROL PHOSPHATE SYNTHASE SUBUNIT HISF/H IGP SYNTHASE SUBUNIT HISF/H"/>
    <property type="match status" value="1"/>
</dbReference>
<dbReference type="AlphaFoldDB" id="A0A6L2R3Y5"/>
<evidence type="ECO:0000256" key="10">
    <source>
        <dbReference type="RuleBase" id="RU003657"/>
    </source>
</evidence>
<evidence type="ECO:0000256" key="4">
    <source>
        <dbReference type="ARBA" id="ARBA00022605"/>
    </source>
</evidence>
<dbReference type="PANTHER" id="PTHR21235:SF2">
    <property type="entry name" value="IMIDAZOLE GLYCEROL PHOSPHATE SYNTHASE HISHF"/>
    <property type="match status" value="1"/>
</dbReference>